<feature type="compositionally biased region" description="Basic and acidic residues" evidence="5">
    <location>
        <begin position="394"/>
        <end position="405"/>
    </location>
</feature>
<feature type="compositionally biased region" description="Basic and acidic residues" evidence="5">
    <location>
        <begin position="145"/>
        <end position="156"/>
    </location>
</feature>
<sequence>MVAIRHIACHLVTWGFLARPTEAQDVRVGDQHSGGSDSPSTATFCEAWTINYITHTLPQLCLASDRRSAIYTHHAEASASAATATIPNLGHDSDDDPYPTVATNIHASATQTDESDAENTEETSPSEAVASPFMSFEDWKEMMLRRTGQDPQDLRSRQATRGRGHERTPPDMGHYGLGEEDEISLDFNGYLEKPSTDQAAPPDLPEGMAIQDQRHDAMVYDGDKPSLHRSKDAGKTCKERFSYASFDAGATILKTSRGAKNPKAILVENKDSYMLLECAAESKYVIVELSDDILIDTIVLANFEFFSSMIRQFQVSVSDRYPVKMDRWRDVGTFEARNSRDIQAFLVENPQIWAKYVRIQFLSHYGNEYYCPVSLLRVHGSRMLDSWKDDEAGREEELSVEDDHGAGLTNTENATLDGAIPDPLHDDGEPGAAGLNFTPWAVNPWDSFGSLYGTCQLGTLMADEASHFRPNASKEEPGVSELGNDEGKSEDDAAAQAPSKHQVSNGDERPSSYLTPTVSPTRVMHDSRPTTKHNPTSANTTAVSEGAGNNSTAATKHPTPVAPPAGKARSTGTSTASAASPTVQEGFFNAITKRLQHVESNLTLSLQYLEDQSRYMQDALQKAEQKQLSKVTVFLENLNQTVMAELRGMRDQYEQLWQSTVIALESQKEQSDRDIVALSSRLNLLADEVVFQKRMAIAQADLVSGEYRDLSPQTWL</sequence>
<proteinExistence type="predicted"/>
<protein>
    <recommendedName>
        <fullName evidence="7">SUN domain-containing protein</fullName>
    </recommendedName>
</protein>
<feature type="region of interest" description="Disordered" evidence="5">
    <location>
        <begin position="108"/>
        <end position="131"/>
    </location>
</feature>
<dbReference type="InterPro" id="IPR045120">
    <property type="entry name" value="Suco/Slp1-like"/>
</dbReference>
<comment type="caution">
    <text evidence="8">The sequence shown here is derived from an EMBL/GenBank/DDBJ whole genome shotgun (WGS) entry which is preliminary data.</text>
</comment>
<reference evidence="9" key="1">
    <citation type="journal article" date="2014" name="Genome Announc.">
        <title>Genome sequence and annotation of Acremonium chrysogenum, producer of the beta-lactam antibiotic cephalosporin C.</title>
        <authorList>
            <person name="Terfehr D."/>
            <person name="Dahlmann T.A."/>
            <person name="Specht T."/>
            <person name="Zadra I."/>
            <person name="Kuernsteiner H."/>
            <person name="Kueck U."/>
        </authorList>
    </citation>
    <scope>NUCLEOTIDE SEQUENCE [LARGE SCALE GENOMIC DNA]</scope>
    <source>
        <strain evidence="9">ATCC 11550 / CBS 779.69 / DSM 880 / IAM 14645 / JCM 23072 / IMI 49137</strain>
    </source>
</reference>
<dbReference type="FunFam" id="2.60.120.260:FF:000082">
    <property type="entry name" value="Sad1/UNC domain protein"/>
    <property type="match status" value="1"/>
</dbReference>
<evidence type="ECO:0000256" key="6">
    <source>
        <dbReference type="SAM" id="SignalP"/>
    </source>
</evidence>
<dbReference type="PANTHER" id="PTHR12953">
    <property type="entry name" value="MEMBRANE PROTEIN CH1 RELATED"/>
    <property type="match status" value="1"/>
</dbReference>
<accession>A0A086T164</accession>
<comment type="subcellular location">
    <subcellularLocation>
        <location evidence="1">Endomembrane system</location>
    </subcellularLocation>
</comment>
<dbReference type="SUPFAM" id="SSF49785">
    <property type="entry name" value="Galactose-binding domain-like"/>
    <property type="match status" value="1"/>
</dbReference>
<dbReference type="GO" id="GO:0012505">
    <property type="term" value="C:endomembrane system"/>
    <property type="evidence" value="ECO:0007669"/>
    <property type="project" value="UniProtKB-SubCell"/>
</dbReference>
<dbReference type="InterPro" id="IPR008979">
    <property type="entry name" value="Galactose-bd-like_sf"/>
</dbReference>
<feature type="compositionally biased region" description="Low complexity" evidence="5">
    <location>
        <begin position="568"/>
        <end position="580"/>
    </location>
</feature>
<keyword evidence="3" id="KW-1133">Transmembrane helix</keyword>
<dbReference type="GO" id="GO:0005737">
    <property type="term" value="C:cytoplasm"/>
    <property type="evidence" value="ECO:0007669"/>
    <property type="project" value="TreeGrafter"/>
</dbReference>
<evidence type="ECO:0000313" key="8">
    <source>
        <dbReference type="EMBL" id="KFH43096.1"/>
    </source>
</evidence>
<dbReference type="GO" id="GO:0016020">
    <property type="term" value="C:membrane"/>
    <property type="evidence" value="ECO:0007669"/>
    <property type="project" value="InterPro"/>
</dbReference>
<evidence type="ECO:0000256" key="3">
    <source>
        <dbReference type="ARBA" id="ARBA00022989"/>
    </source>
</evidence>
<name>A0A086T164_HAPC1</name>
<dbReference type="Pfam" id="PF07738">
    <property type="entry name" value="Sad1_UNC"/>
    <property type="match status" value="1"/>
</dbReference>
<feature type="signal peptide" evidence="6">
    <location>
        <begin position="1"/>
        <end position="23"/>
    </location>
</feature>
<keyword evidence="4" id="KW-0472">Membrane</keyword>
<dbReference type="AlphaFoldDB" id="A0A086T164"/>
<feature type="region of interest" description="Disordered" evidence="5">
    <location>
        <begin position="145"/>
        <end position="177"/>
    </location>
</feature>
<evidence type="ECO:0000256" key="4">
    <source>
        <dbReference type="ARBA" id="ARBA00023136"/>
    </source>
</evidence>
<evidence type="ECO:0000256" key="2">
    <source>
        <dbReference type="ARBA" id="ARBA00022692"/>
    </source>
</evidence>
<dbReference type="PANTHER" id="PTHR12953:SF0">
    <property type="entry name" value="SUN DOMAIN-CONTAINING OSSIFICATION FACTOR"/>
    <property type="match status" value="1"/>
</dbReference>
<dbReference type="Proteomes" id="UP000029964">
    <property type="component" value="Unassembled WGS sequence"/>
</dbReference>
<feature type="compositionally biased region" description="Polar residues" evidence="5">
    <location>
        <begin position="532"/>
        <end position="554"/>
    </location>
</feature>
<keyword evidence="2" id="KW-0812">Transmembrane</keyword>
<dbReference type="STRING" id="857340.A0A086T164"/>
<gene>
    <name evidence="8" type="ORF">ACRE_061180</name>
</gene>
<evidence type="ECO:0000256" key="1">
    <source>
        <dbReference type="ARBA" id="ARBA00004308"/>
    </source>
</evidence>
<feature type="domain" description="SUN" evidence="7">
    <location>
        <begin position="215"/>
        <end position="383"/>
    </location>
</feature>
<evidence type="ECO:0000313" key="9">
    <source>
        <dbReference type="Proteomes" id="UP000029964"/>
    </source>
</evidence>
<keyword evidence="9" id="KW-1185">Reference proteome</keyword>
<dbReference type="Gene3D" id="2.60.120.260">
    <property type="entry name" value="Galactose-binding domain-like"/>
    <property type="match status" value="1"/>
</dbReference>
<feature type="chain" id="PRO_5001815236" description="SUN domain-containing protein" evidence="6">
    <location>
        <begin position="24"/>
        <end position="716"/>
    </location>
</feature>
<feature type="region of interest" description="Disordered" evidence="5">
    <location>
        <begin position="394"/>
        <end position="431"/>
    </location>
</feature>
<evidence type="ECO:0000259" key="7">
    <source>
        <dbReference type="PROSITE" id="PS51469"/>
    </source>
</evidence>
<organism evidence="8 9">
    <name type="scientific">Hapsidospora chrysogenum (strain ATCC 11550 / CBS 779.69 / DSM 880 / IAM 14645 / JCM 23072 / IMI 49137)</name>
    <name type="common">Acremonium chrysogenum</name>
    <dbReference type="NCBI Taxonomy" id="857340"/>
    <lineage>
        <taxon>Eukaryota</taxon>
        <taxon>Fungi</taxon>
        <taxon>Dikarya</taxon>
        <taxon>Ascomycota</taxon>
        <taxon>Pezizomycotina</taxon>
        <taxon>Sordariomycetes</taxon>
        <taxon>Hypocreomycetidae</taxon>
        <taxon>Hypocreales</taxon>
        <taxon>Bionectriaceae</taxon>
        <taxon>Hapsidospora</taxon>
    </lineage>
</organism>
<dbReference type="GO" id="GO:0034975">
    <property type="term" value="P:protein folding in endoplasmic reticulum"/>
    <property type="evidence" value="ECO:0007669"/>
    <property type="project" value="TreeGrafter"/>
</dbReference>
<dbReference type="EMBL" id="JPKY01000077">
    <property type="protein sequence ID" value="KFH43096.1"/>
    <property type="molecule type" value="Genomic_DNA"/>
</dbReference>
<dbReference type="HOGENOM" id="CLU_006633_1_0_1"/>
<dbReference type="PROSITE" id="PS51469">
    <property type="entry name" value="SUN"/>
    <property type="match status" value="1"/>
</dbReference>
<evidence type="ECO:0000256" key="5">
    <source>
        <dbReference type="SAM" id="MobiDB-lite"/>
    </source>
</evidence>
<dbReference type="OrthoDB" id="266334at2759"/>
<feature type="region of interest" description="Disordered" evidence="5">
    <location>
        <begin position="469"/>
        <end position="580"/>
    </location>
</feature>
<dbReference type="InterPro" id="IPR012919">
    <property type="entry name" value="SUN_dom"/>
</dbReference>
<keyword evidence="6" id="KW-0732">Signal</keyword>